<dbReference type="InterPro" id="IPR017303">
    <property type="entry name" value="Tim44"/>
</dbReference>
<comment type="caution">
    <text evidence="12">The sequence shown here is derived from an EMBL/GenBank/DDBJ whole genome shotgun (WGS) entry which is preliminary data.</text>
</comment>
<keyword evidence="13" id="KW-1185">Reference proteome</keyword>
<dbReference type="PANTHER" id="PTHR10721:SF1">
    <property type="entry name" value="MITOCHONDRIAL IMPORT INNER MEMBRANE TRANSLOCASE SUBUNIT TIM44"/>
    <property type="match status" value="1"/>
</dbReference>
<evidence type="ECO:0000256" key="8">
    <source>
        <dbReference type="ARBA" id="ARBA00023128"/>
    </source>
</evidence>
<dbReference type="AlphaFoldDB" id="A0A2T7NG84"/>
<comment type="similarity">
    <text evidence="2">Belongs to the Tim44 family.</text>
</comment>
<accession>A0A2T7NG84</accession>
<dbReference type="InterPro" id="IPR007379">
    <property type="entry name" value="Tim44-like_dom"/>
</dbReference>
<evidence type="ECO:0000256" key="7">
    <source>
        <dbReference type="ARBA" id="ARBA00023010"/>
    </source>
</evidence>
<keyword evidence="5" id="KW-0653">Protein transport</keyword>
<keyword evidence="8" id="KW-0496">Mitochondrion</keyword>
<reference evidence="12 13" key="1">
    <citation type="submission" date="2018-04" db="EMBL/GenBank/DDBJ databases">
        <title>The genome of golden apple snail Pomacea canaliculata provides insight into stress tolerance and invasive adaptation.</title>
        <authorList>
            <person name="Liu C."/>
            <person name="Liu B."/>
            <person name="Ren Y."/>
            <person name="Zhang Y."/>
            <person name="Wang H."/>
            <person name="Li S."/>
            <person name="Jiang F."/>
            <person name="Yin L."/>
            <person name="Zhang G."/>
            <person name="Qian W."/>
            <person name="Fan W."/>
        </authorList>
    </citation>
    <scope>NUCLEOTIDE SEQUENCE [LARGE SCALE GENOMIC DNA]</scope>
    <source>
        <strain evidence="12">SZHN2017</strain>
        <tissue evidence="12">Muscle</tissue>
    </source>
</reference>
<feature type="coiled-coil region" evidence="10">
    <location>
        <begin position="56"/>
        <end position="106"/>
    </location>
</feature>
<evidence type="ECO:0000259" key="11">
    <source>
        <dbReference type="SMART" id="SM00978"/>
    </source>
</evidence>
<dbReference type="InterPro" id="IPR032710">
    <property type="entry name" value="NTF2-like_dom_sf"/>
</dbReference>
<dbReference type="GO" id="GO:0030150">
    <property type="term" value="P:protein import into mitochondrial matrix"/>
    <property type="evidence" value="ECO:0007669"/>
    <property type="project" value="InterPro"/>
</dbReference>
<keyword evidence="6" id="KW-0809">Transit peptide</keyword>
<keyword evidence="9" id="KW-0472">Membrane</keyword>
<dbReference type="SUPFAM" id="SSF54427">
    <property type="entry name" value="NTF2-like"/>
    <property type="match status" value="1"/>
</dbReference>
<evidence type="ECO:0000313" key="12">
    <source>
        <dbReference type="EMBL" id="PVD20170.1"/>
    </source>
</evidence>
<proteinExistence type="inferred from homology"/>
<dbReference type="Pfam" id="PF04280">
    <property type="entry name" value="Tim44"/>
    <property type="match status" value="1"/>
</dbReference>
<keyword evidence="3" id="KW-0813">Transport</keyword>
<evidence type="ECO:0000256" key="6">
    <source>
        <dbReference type="ARBA" id="ARBA00022946"/>
    </source>
</evidence>
<gene>
    <name evidence="12" type="ORF">C0Q70_20665</name>
</gene>
<dbReference type="Gene3D" id="3.10.450.240">
    <property type="match status" value="2"/>
</dbReference>
<protein>
    <recommendedName>
        <fullName evidence="11">Tim44-like domain-containing protein</fullName>
    </recommendedName>
</protein>
<dbReference type="EMBL" id="PZQS01000013">
    <property type="protein sequence ID" value="PVD20170.1"/>
    <property type="molecule type" value="Genomic_DNA"/>
</dbReference>
<name>A0A2T7NG84_POMCA</name>
<dbReference type="PANTHER" id="PTHR10721">
    <property type="entry name" value="MITOCHONDRIAL IMPORT INNER MEMBRANE TRANSLOCASE SUBUNIT TIM44"/>
    <property type="match status" value="1"/>
</dbReference>
<evidence type="ECO:0000256" key="4">
    <source>
        <dbReference type="ARBA" id="ARBA00022792"/>
    </source>
</evidence>
<evidence type="ECO:0000256" key="10">
    <source>
        <dbReference type="SAM" id="Coils"/>
    </source>
</evidence>
<keyword evidence="10" id="KW-0175">Coiled coil</keyword>
<evidence type="ECO:0000256" key="5">
    <source>
        <dbReference type="ARBA" id="ARBA00022927"/>
    </source>
</evidence>
<feature type="domain" description="Tim44-like" evidence="11">
    <location>
        <begin position="283"/>
        <end position="395"/>
    </location>
</feature>
<evidence type="ECO:0000256" key="3">
    <source>
        <dbReference type="ARBA" id="ARBA00022448"/>
    </source>
</evidence>
<keyword evidence="7" id="KW-0811">Translocation</keyword>
<dbReference type="GO" id="GO:0005743">
    <property type="term" value="C:mitochondrial inner membrane"/>
    <property type="evidence" value="ECO:0007669"/>
    <property type="project" value="UniProtKB-SubCell"/>
</dbReference>
<dbReference type="Proteomes" id="UP000245119">
    <property type="component" value="Linkage Group LG13"/>
</dbReference>
<dbReference type="PIRSF" id="PIRSF037871">
    <property type="entry name" value="TIM44"/>
    <property type="match status" value="1"/>
</dbReference>
<evidence type="ECO:0000313" key="13">
    <source>
        <dbReference type="Proteomes" id="UP000245119"/>
    </source>
</evidence>
<dbReference type="SMART" id="SM00978">
    <property type="entry name" value="Tim44"/>
    <property type="match status" value="1"/>
</dbReference>
<dbReference type="GO" id="GO:0051087">
    <property type="term" value="F:protein-folding chaperone binding"/>
    <property type="evidence" value="ECO:0007669"/>
    <property type="project" value="InterPro"/>
</dbReference>
<sequence length="402" mass="46336">IHRLFGYRSVSSYKHPFCPSCQSRYFLNGHLDFRIEQVRCMSGGQRNFFQQVIDNIKQELNKNKEMKESLKKFREERQKLEESEALKKARQKFENIEAETASLKKALGGIKEKVSETVEELQKTEVIKKGREITEELGKTAGRAAETLSKSGQQITQTSAYKSVSQGVKAVKEEFDDVTLSKARVYRAPGGLESLLSVEYIKTAQNNQCFGLIFREAMGMVLHKDSRFYQSWQNFKDNNQYVTKLFDLKVKYDESDNIMIRTTRAFTDKLSQMFGGLFTKTEMSEVLTEVCKVDPTFNKEAFVRICERDIIPNILEALIRGDLEILQDWCHEAPFNTLAHPIKQALAAGYRFDSKVLDISNVDDKTLRVMYVWALCRDQEELDPIAAWKLMDISASTSEQWL</sequence>
<organism evidence="12 13">
    <name type="scientific">Pomacea canaliculata</name>
    <name type="common">Golden apple snail</name>
    <dbReference type="NCBI Taxonomy" id="400727"/>
    <lineage>
        <taxon>Eukaryota</taxon>
        <taxon>Metazoa</taxon>
        <taxon>Spiralia</taxon>
        <taxon>Lophotrochozoa</taxon>
        <taxon>Mollusca</taxon>
        <taxon>Gastropoda</taxon>
        <taxon>Caenogastropoda</taxon>
        <taxon>Architaenioglossa</taxon>
        <taxon>Ampullarioidea</taxon>
        <taxon>Ampullariidae</taxon>
        <taxon>Pomacea</taxon>
    </lineage>
</organism>
<dbReference type="OrthoDB" id="10265990at2759"/>
<evidence type="ECO:0000256" key="1">
    <source>
        <dbReference type="ARBA" id="ARBA00004273"/>
    </source>
</evidence>
<comment type="subcellular location">
    <subcellularLocation>
        <location evidence="1">Mitochondrion inner membrane</location>
    </subcellularLocation>
</comment>
<dbReference type="InterPro" id="IPR039544">
    <property type="entry name" value="Tim44-like"/>
</dbReference>
<evidence type="ECO:0000256" key="2">
    <source>
        <dbReference type="ARBA" id="ARBA00009597"/>
    </source>
</evidence>
<feature type="non-terminal residue" evidence="12">
    <location>
        <position position="1"/>
    </location>
</feature>
<keyword evidence="4" id="KW-0999">Mitochondrion inner membrane</keyword>
<dbReference type="STRING" id="400727.A0A2T7NG84"/>
<evidence type="ECO:0000256" key="9">
    <source>
        <dbReference type="ARBA" id="ARBA00023136"/>
    </source>
</evidence>